<dbReference type="SUPFAM" id="SSF54862">
    <property type="entry name" value="4Fe-4S ferredoxins"/>
    <property type="match status" value="1"/>
</dbReference>
<dbReference type="EMBL" id="JBHUFB010000020">
    <property type="protein sequence ID" value="MFD1815394.1"/>
    <property type="molecule type" value="Genomic_DNA"/>
</dbReference>
<evidence type="ECO:0000313" key="1">
    <source>
        <dbReference type="EMBL" id="MFD1815394.1"/>
    </source>
</evidence>
<sequence length="79" mass="8094">MTEESIATAEGAAGSLAVAQGKCQGHGRCYAVAPDLLTDDEEGFVAQAGQVLPISVALAEQARAAADACPEWAIDYRVS</sequence>
<reference evidence="2" key="1">
    <citation type="journal article" date="2019" name="Int. J. Syst. Evol. Microbiol.">
        <title>The Global Catalogue of Microorganisms (GCM) 10K type strain sequencing project: providing services to taxonomists for standard genome sequencing and annotation.</title>
        <authorList>
            <consortium name="The Broad Institute Genomics Platform"/>
            <consortium name="The Broad Institute Genome Sequencing Center for Infectious Disease"/>
            <person name="Wu L."/>
            <person name="Ma J."/>
        </authorList>
    </citation>
    <scope>NUCLEOTIDE SEQUENCE [LARGE SCALE GENOMIC DNA]</scope>
    <source>
        <strain evidence="2">DT72</strain>
    </source>
</reference>
<gene>
    <name evidence="1" type="ORF">ACFSJG_24510</name>
</gene>
<accession>A0ABW4PAX6</accession>
<evidence type="ECO:0000313" key="2">
    <source>
        <dbReference type="Proteomes" id="UP001597286"/>
    </source>
</evidence>
<protein>
    <submittedName>
        <fullName evidence="1">Ferredoxin</fullName>
    </submittedName>
</protein>
<dbReference type="Proteomes" id="UP001597286">
    <property type="component" value="Unassembled WGS sequence"/>
</dbReference>
<dbReference type="Pfam" id="PF13459">
    <property type="entry name" value="Fer4_15"/>
    <property type="match status" value="1"/>
</dbReference>
<comment type="caution">
    <text evidence="1">The sequence shown here is derived from an EMBL/GenBank/DDBJ whole genome shotgun (WGS) entry which is preliminary data.</text>
</comment>
<organism evidence="1 2">
    <name type="scientific">Rhodococcus gannanensis</name>
    <dbReference type="NCBI Taxonomy" id="1960308"/>
    <lineage>
        <taxon>Bacteria</taxon>
        <taxon>Bacillati</taxon>
        <taxon>Actinomycetota</taxon>
        <taxon>Actinomycetes</taxon>
        <taxon>Mycobacteriales</taxon>
        <taxon>Nocardiaceae</taxon>
        <taxon>Rhodococcus</taxon>
    </lineage>
</organism>
<dbReference type="Gene3D" id="3.30.70.20">
    <property type="match status" value="1"/>
</dbReference>
<name>A0ABW4PAX6_9NOCA</name>
<keyword evidence="2" id="KW-1185">Reference proteome</keyword>
<dbReference type="RefSeq" id="WP_378487822.1">
    <property type="nucleotide sequence ID" value="NZ_JBHUFB010000020.1"/>
</dbReference>
<proteinExistence type="predicted"/>